<dbReference type="InterPro" id="IPR036881">
    <property type="entry name" value="Glyco_hydro_3_C_sf"/>
</dbReference>
<dbReference type="InterPro" id="IPR026891">
    <property type="entry name" value="Fn3-like"/>
</dbReference>
<evidence type="ECO:0000313" key="6">
    <source>
        <dbReference type="Proteomes" id="UP000198935"/>
    </source>
</evidence>
<dbReference type="STRING" id="1503961.SAMN05421736_101386"/>
<evidence type="ECO:0000256" key="2">
    <source>
        <dbReference type="ARBA" id="ARBA00022801"/>
    </source>
</evidence>
<keyword evidence="3" id="KW-0812">Transmembrane</keyword>
<evidence type="ECO:0000259" key="4">
    <source>
        <dbReference type="SMART" id="SM01217"/>
    </source>
</evidence>
<protein>
    <submittedName>
        <fullName evidence="5">Beta-glucosidase</fullName>
    </submittedName>
</protein>
<dbReference type="Pfam" id="PF14310">
    <property type="entry name" value="Fn3-like"/>
    <property type="match status" value="1"/>
</dbReference>
<feature type="domain" description="Fibronectin type III-like" evidence="4">
    <location>
        <begin position="424"/>
        <end position="501"/>
    </location>
</feature>
<dbReference type="GO" id="GO:0005975">
    <property type="term" value="P:carbohydrate metabolic process"/>
    <property type="evidence" value="ECO:0007669"/>
    <property type="project" value="InterPro"/>
</dbReference>
<dbReference type="SMART" id="SM01217">
    <property type="entry name" value="Fn3_like"/>
    <property type="match status" value="1"/>
</dbReference>
<dbReference type="PANTHER" id="PTHR42715:SF10">
    <property type="entry name" value="BETA-GLUCOSIDASE"/>
    <property type="match status" value="1"/>
</dbReference>
<feature type="transmembrane region" description="Helical" evidence="3">
    <location>
        <begin position="923"/>
        <end position="946"/>
    </location>
</feature>
<organism evidence="5 6">
    <name type="scientific">Evansella caseinilytica</name>
    <dbReference type="NCBI Taxonomy" id="1503961"/>
    <lineage>
        <taxon>Bacteria</taxon>
        <taxon>Bacillati</taxon>
        <taxon>Bacillota</taxon>
        <taxon>Bacilli</taxon>
        <taxon>Bacillales</taxon>
        <taxon>Bacillaceae</taxon>
        <taxon>Evansella</taxon>
    </lineage>
</organism>
<dbReference type="PRINTS" id="PR00133">
    <property type="entry name" value="GLHYDRLASE3"/>
</dbReference>
<keyword evidence="3" id="KW-0472">Membrane</keyword>
<dbReference type="InterPro" id="IPR017853">
    <property type="entry name" value="GH"/>
</dbReference>
<evidence type="ECO:0000256" key="3">
    <source>
        <dbReference type="SAM" id="Phobius"/>
    </source>
</evidence>
<dbReference type="InterPro" id="IPR013783">
    <property type="entry name" value="Ig-like_fold"/>
</dbReference>
<reference evidence="6" key="1">
    <citation type="submission" date="2016-10" db="EMBL/GenBank/DDBJ databases">
        <authorList>
            <person name="Varghese N."/>
            <person name="Submissions S."/>
        </authorList>
    </citation>
    <scope>NUCLEOTIDE SEQUENCE [LARGE SCALE GENOMIC DNA]</scope>
    <source>
        <strain evidence="6">SP</strain>
    </source>
</reference>
<keyword evidence="3" id="KW-1133">Transmembrane helix</keyword>
<dbReference type="InterPro" id="IPR050288">
    <property type="entry name" value="Cellulose_deg_GH3"/>
</dbReference>
<keyword evidence="6" id="KW-1185">Reference proteome</keyword>
<dbReference type="Gene3D" id="3.20.20.300">
    <property type="entry name" value="Glycoside hydrolase, family 3, N-terminal domain"/>
    <property type="match status" value="1"/>
</dbReference>
<dbReference type="Gene3D" id="3.40.50.1700">
    <property type="entry name" value="Glycoside hydrolase family 3 C-terminal domain"/>
    <property type="match status" value="1"/>
</dbReference>
<proteinExistence type="inferred from homology"/>
<evidence type="ECO:0000313" key="5">
    <source>
        <dbReference type="EMBL" id="SDY10783.1"/>
    </source>
</evidence>
<dbReference type="SUPFAM" id="SSF52279">
    <property type="entry name" value="Beta-D-glucan exohydrolase, C-terminal domain"/>
    <property type="match status" value="1"/>
</dbReference>
<dbReference type="Pfam" id="PF01915">
    <property type="entry name" value="Glyco_hydro_3_C"/>
    <property type="match status" value="1"/>
</dbReference>
<dbReference type="InterPro" id="IPR036962">
    <property type="entry name" value="Glyco_hydro_3_N_sf"/>
</dbReference>
<name>A0A1H3H5D1_9BACI</name>
<dbReference type="SUPFAM" id="SSF51445">
    <property type="entry name" value="(Trans)glycosidases"/>
    <property type="match status" value="1"/>
</dbReference>
<dbReference type="GO" id="GO:0004553">
    <property type="term" value="F:hydrolase activity, hydrolyzing O-glycosyl compounds"/>
    <property type="evidence" value="ECO:0007669"/>
    <property type="project" value="InterPro"/>
</dbReference>
<dbReference type="PANTHER" id="PTHR42715">
    <property type="entry name" value="BETA-GLUCOSIDASE"/>
    <property type="match status" value="1"/>
</dbReference>
<dbReference type="AlphaFoldDB" id="A0A1H3H5D1"/>
<dbReference type="Pfam" id="PF00933">
    <property type="entry name" value="Glyco_hydro_3"/>
    <property type="match status" value="1"/>
</dbReference>
<comment type="similarity">
    <text evidence="1">Belongs to the glycosyl hydrolase 3 family.</text>
</comment>
<evidence type="ECO:0000256" key="1">
    <source>
        <dbReference type="ARBA" id="ARBA00005336"/>
    </source>
</evidence>
<keyword evidence="2" id="KW-0378">Hydrolase</keyword>
<gene>
    <name evidence="5" type="ORF">SAMN05421736_101386</name>
</gene>
<dbReference type="Proteomes" id="UP000198935">
    <property type="component" value="Unassembled WGS sequence"/>
</dbReference>
<dbReference type="Gene3D" id="2.60.40.10">
    <property type="entry name" value="Immunoglobulins"/>
    <property type="match status" value="1"/>
</dbReference>
<dbReference type="OrthoDB" id="9805821at2"/>
<dbReference type="EMBL" id="FNPI01000001">
    <property type="protein sequence ID" value="SDY10783.1"/>
    <property type="molecule type" value="Genomic_DNA"/>
</dbReference>
<dbReference type="InterPro" id="IPR002772">
    <property type="entry name" value="Glyco_hydro_3_C"/>
</dbReference>
<sequence length="959" mass="104880">MSGKSKKKFRIIMSSLLSLLLLLGVAGNIALAYFSDVITAYFTTIDIESAEAVEARGQSEIVAEMIADEGIVLLQNNDNLLPLATTSENKTRVNVFGWSFTNPIYGGTGSGKVNAETAVTPKSALENAGFEVNEQLYNDYEALDIERPLIDMDGQDWSIPEPAPSEFYTAERMQQATDYSDIAIIFIARSGGEGADLPRSMDGPDTFDPEGSAFSATGNRYGYEDDLDPDKHYLQLSNREQGMVDAVTEHFDNVILVVNSSNTFELGWVDEYSQIKSIVSVGGPGQRGFHSLGKLIAGEVNPSGRTVDIYTRNLLDPPAVTNFGDFDYVVQNEDGSYSTAVDAMGVPLKFVDYTEGIYIGYRYYETAAAEGVINYDDEVQFPFGYGLSYTTFEQEVVPGTLRWGDEVVTFDVSVTNTGSVAGKEVVQIYYSAPYTGNIERSAVDLAAFAKTDLIEPGESQTVTLSFHVEDMAAYDDNKIYSSTGGYVLEEGEYSIYLMNNSHEVIEEVGSSNLQEIVYDSGRSTDLQVPVNQFDEVVAGEGSITTYLSRENGFANLDQLIKYEDFAVTDEEGETKTVQGKLVDADFVNLVNSVRYDVPEDANTEPPVTGADNGLTLEDYTDVDYNDESWNELLDQLTIDDMVSLTTLGGYRTIEIESVGKPATVDYDGPSGITAFISNSPVSGIAFPAGIVLASTWNVDLALQMGEAVGAEGQAYNTTGWYAPGINIHRTAFSGRNFEYYSEDPLVSGKIAAATIVGYESQGGFVYMKHFALNDQEDNRTNAVMTWSNEQAIRDIYLKPFEISVKEGGASGVMSAFNSIGTVWAGASSSLLKEVLRHEWGFQGTVITDMYIGGFYPYMVFEQAVRNGNDLLLTGVAPIGVPETVDSDSIDMQWAMREASHNILYMVANSSAIEDGLSTDMPQWVVYAIIVDILLVIGIGTGFYFTFRKPKGQREARIMA</sequence>
<accession>A0A1H3H5D1</accession>
<dbReference type="InterPro" id="IPR001764">
    <property type="entry name" value="Glyco_hydro_3_N"/>
</dbReference>